<sequence>MSNLYYEEANHAVEMERQCHKVAEYAWTRAAQYAKNPKNKAYALGRALLNSKRHSLDERYWLLKLEGQRLHAEQKQKKAIADALQAYLCEEKVS</sequence>
<dbReference type="OrthoDB" id="9855686at2"/>
<evidence type="ECO:0000313" key="2">
    <source>
        <dbReference type="Proteomes" id="UP000245838"/>
    </source>
</evidence>
<protein>
    <recommendedName>
        <fullName evidence="3">ANR family transcriptional regulator</fullName>
    </recommendedName>
</protein>
<evidence type="ECO:0000313" key="1">
    <source>
        <dbReference type="EMBL" id="CRL46723.1"/>
    </source>
</evidence>
<dbReference type="Proteomes" id="UP000245838">
    <property type="component" value="Chromosome sggmmb4_Chromosome"/>
</dbReference>
<reference evidence="1 2" key="1">
    <citation type="submission" date="2015-05" db="EMBL/GenBank/DDBJ databases">
        <authorList>
            <person name="Goodhead I."/>
        </authorList>
    </citation>
    <scope>NUCLEOTIDE SEQUENCE [LARGE SCALE GENOMIC DNA]</scope>
    <source>
        <strain evidence="2">morsitans</strain>
    </source>
</reference>
<dbReference type="RefSeq" id="WP_041867289.1">
    <property type="nucleotide sequence ID" value="NC_007712.1"/>
</dbReference>
<dbReference type="EMBL" id="LN854557">
    <property type="protein sequence ID" value="CRL46723.1"/>
    <property type="molecule type" value="Genomic_DNA"/>
</dbReference>
<dbReference type="BioCyc" id="SGLO343509:SGP1_RS21515-MONOMER"/>
<accession>A0A193QNP2</accession>
<proteinExistence type="predicted"/>
<name>A0A193QNP2_SODGM</name>
<dbReference type="AlphaFoldDB" id="A0A193QNP2"/>
<organism evidence="1 2">
    <name type="scientific">Sodalis glossinidius (strain morsitans)</name>
    <dbReference type="NCBI Taxonomy" id="343509"/>
    <lineage>
        <taxon>Bacteria</taxon>
        <taxon>Pseudomonadati</taxon>
        <taxon>Pseudomonadota</taxon>
        <taxon>Gammaproteobacteria</taxon>
        <taxon>Enterobacterales</taxon>
        <taxon>Bruguierivoracaceae</taxon>
        <taxon>Sodalis</taxon>
    </lineage>
</organism>
<evidence type="ECO:0008006" key="3">
    <source>
        <dbReference type="Google" id="ProtNLM"/>
    </source>
</evidence>
<gene>
    <name evidence="1" type="ORF">SGGMMB4_05578</name>
</gene>